<keyword evidence="2" id="KW-1185">Reference proteome</keyword>
<protein>
    <submittedName>
        <fullName evidence="1">Uncharacterized protein</fullName>
    </submittedName>
</protein>
<sequence>ASVFGVNLPDGIQVIKWNPGAATFTQPDTIIGGTWYDVDFNPSATTISPGEGIFVLNNTGVNTNVTFTGEVVQGSKTININPGYGFYSSIPPVSQDLTTNGLPTVNGLQYMTFTSGSYSQPITYIDGYGWSDTSFNLVPVAPAVGQGFVLLNPGSSTNWTRGFTVQ</sequence>
<proteinExistence type="predicted"/>
<gene>
    <name evidence="1" type="ORF">Cflav_PD0464</name>
</gene>
<comment type="caution">
    <text evidence="1">The sequence shown here is derived from an EMBL/GenBank/DDBJ whole genome shotgun (WGS) entry which is preliminary data.</text>
</comment>
<name>B9XRA9_PEDPL</name>
<feature type="non-terminal residue" evidence="1">
    <location>
        <position position="1"/>
    </location>
</feature>
<dbReference type="EMBL" id="ABOX02000062">
    <property type="protein sequence ID" value="EEF57596.1"/>
    <property type="molecule type" value="Genomic_DNA"/>
</dbReference>
<reference evidence="1 2" key="1">
    <citation type="journal article" date="2011" name="J. Bacteriol.">
        <title>Genome sequence of 'Pedosphaera parvula' Ellin514, an aerobic Verrucomicrobial isolate from pasture soil.</title>
        <authorList>
            <person name="Kant R."/>
            <person name="van Passel M.W."/>
            <person name="Sangwan P."/>
            <person name="Palva A."/>
            <person name="Lucas S."/>
            <person name="Copeland A."/>
            <person name="Lapidus A."/>
            <person name="Glavina Del Rio T."/>
            <person name="Dalin E."/>
            <person name="Tice H."/>
            <person name="Bruce D."/>
            <person name="Goodwin L."/>
            <person name="Pitluck S."/>
            <person name="Chertkov O."/>
            <person name="Larimer F.W."/>
            <person name="Land M.L."/>
            <person name="Hauser L."/>
            <person name="Brettin T.S."/>
            <person name="Detter J.C."/>
            <person name="Han S."/>
            <person name="de Vos W.M."/>
            <person name="Janssen P.H."/>
            <person name="Smidt H."/>
        </authorList>
    </citation>
    <scope>NUCLEOTIDE SEQUENCE [LARGE SCALE GENOMIC DNA]</scope>
    <source>
        <strain evidence="1 2">Ellin514</strain>
    </source>
</reference>
<organism evidence="1 2">
    <name type="scientific">Pedosphaera parvula (strain Ellin514)</name>
    <dbReference type="NCBI Taxonomy" id="320771"/>
    <lineage>
        <taxon>Bacteria</taxon>
        <taxon>Pseudomonadati</taxon>
        <taxon>Verrucomicrobiota</taxon>
        <taxon>Pedosphaerae</taxon>
        <taxon>Pedosphaerales</taxon>
        <taxon>Pedosphaeraceae</taxon>
        <taxon>Pedosphaera</taxon>
    </lineage>
</organism>
<evidence type="ECO:0000313" key="1">
    <source>
        <dbReference type="EMBL" id="EEF57596.1"/>
    </source>
</evidence>
<dbReference type="AlphaFoldDB" id="B9XRA9"/>
<dbReference type="STRING" id="320771.Cflav_PD0464"/>
<accession>B9XRA9</accession>
<dbReference type="Proteomes" id="UP000003688">
    <property type="component" value="Unassembled WGS sequence"/>
</dbReference>
<evidence type="ECO:0000313" key="2">
    <source>
        <dbReference type="Proteomes" id="UP000003688"/>
    </source>
</evidence>
<dbReference type="RefSeq" id="WP_007418342.1">
    <property type="nucleotide sequence ID" value="NZ_ABOX02000062.1"/>
</dbReference>